<evidence type="ECO:0000313" key="2">
    <source>
        <dbReference type="EMBL" id="SDH19507.1"/>
    </source>
</evidence>
<keyword evidence="3" id="KW-1185">Reference proteome</keyword>
<protein>
    <recommendedName>
        <fullName evidence="4">Phage minor structural protein GP20</fullName>
    </recommendedName>
</protein>
<dbReference type="EMBL" id="FNCN01000012">
    <property type="protein sequence ID" value="SDH19507.1"/>
    <property type="molecule type" value="Genomic_DNA"/>
</dbReference>
<feature type="region of interest" description="Disordered" evidence="1">
    <location>
        <begin position="37"/>
        <end position="62"/>
    </location>
</feature>
<dbReference type="STRING" id="504805.SAMN05421505_112127"/>
<accession>A0A1G8AF58</accession>
<evidence type="ECO:0008006" key="4">
    <source>
        <dbReference type="Google" id="ProtNLM"/>
    </source>
</evidence>
<feature type="region of interest" description="Disordered" evidence="1">
    <location>
        <begin position="140"/>
        <end position="162"/>
    </location>
</feature>
<sequence length="193" mass="20447">MPDDGNPNPPTDTVTVESLQAQIASLTADRDNLTTDRDKWKGLSRKHEGERNDALKQVSTLESETASAVDAAREEGRQAALADTAHTRVEAALYRQAAASGVQLPDSIAAVVDLGRLAADDGTPDTDAIAGLLAAFTPRPDAPKYAPPDSLGIGQRQPSTDQLTRADLQTLTPAEINQARLDGRLDNLLNGET</sequence>
<dbReference type="AlphaFoldDB" id="A0A1G8AF58"/>
<reference evidence="2 3" key="1">
    <citation type="submission" date="2016-10" db="EMBL/GenBank/DDBJ databases">
        <authorList>
            <person name="de Groot N.N."/>
        </authorList>
    </citation>
    <scope>NUCLEOTIDE SEQUENCE [LARGE SCALE GENOMIC DNA]</scope>
    <source>
        <strain evidence="2 3">CPCC 201354</strain>
    </source>
</reference>
<name>A0A1G8AF58_9ACTN</name>
<evidence type="ECO:0000256" key="1">
    <source>
        <dbReference type="SAM" id="MobiDB-lite"/>
    </source>
</evidence>
<dbReference type="RefSeq" id="WP_093171047.1">
    <property type="nucleotide sequence ID" value="NZ_FNCN01000012.1"/>
</dbReference>
<organism evidence="2 3">
    <name type="scientific">Sinosporangium album</name>
    <dbReference type="NCBI Taxonomy" id="504805"/>
    <lineage>
        <taxon>Bacteria</taxon>
        <taxon>Bacillati</taxon>
        <taxon>Actinomycetota</taxon>
        <taxon>Actinomycetes</taxon>
        <taxon>Streptosporangiales</taxon>
        <taxon>Streptosporangiaceae</taxon>
        <taxon>Sinosporangium</taxon>
    </lineage>
</organism>
<evidence type="ECO:0000313" key="3">
    <source>
        <dbReference type="Proteomes" id="UP000198923"/>
    </source>
</evidence>
<proteinExistence type="predicted"/>
<feature type="compositionally biased region" description="Basic and acidic residues" evidence="1">
    <location>
        <begin position="37"/>
        <end position="54"/>
    </location>
</feature>
<gene>
    <name evidence="2" type="ORF">SAMN05421505_112127</name>
</gene>
<dbReference type="OrthoDB" id="4204055at2"/>
<dbReference type="Proteomes" id="UP000198923">
    <property type="component" value="Unassembled WGS sequence"/>
</dbReference>